<keyword evidence="4" id="KW-0378">Hydrolase</keyword>
<feature type="region of interest" description="Disordered" evidence="7">
    <location>
        <begin position="39"/>
        <end position="81"/>
    </location>
</feature>
<evidence type="ECO:0000256" key="3">
    <source>
        <dbReference type="ARBA" id="ARBA00022722"/>
    </source>
</evidence>
<dbReference type="CDD" id="cd01647">
    <property type="entry name" value="RT_LTR"/>
    <property type="match status" value="1"/>
</dbReference>
<proteinExistence type="predicted"/>
<evidence type="ECO:0000256" key="4">
    <source>
        <dbReference type="ARBA" id="ARBA00022759"/>
    </source>
</evidence>
<keyword evidence="1" id="KW-0808">Transferase</keyword>
<dbReference type="InterPro" id="IPR005162">
    <property type="entry name" value="Retrotrans_gag_dom"/>
</dbReference>
<feature type="region of interest" description="Disordered" evidence="7">
    <location>
        <begin position="338"/>
        <end position="380"/>
    </location>
</feature>
<dbReference type="InterPro" id="IPR001584">
    <property type="entry name" value="Integrase_cat-core"/>
</dbReference>
<feature type="region of interest" description="Disordered" evidence="7">
    <location>
        <begin position="113"/>
        <end position="138"/>
    </location>
</feature>
<dbReference type="GO" id="GO:0004523">
    <property type="term" value="F:RNA-DNA hybrid ribonuclease activity"/>
    <property type="evidence" value="ECO:0007669"/>
    <property type="project" value="InterPro"/>
</dbReference>
<dbReference type="PROSITE" id="PS50994">
    <property type="entry name" value="INTEGRASE"/>
    <property type="match status" value="1"/>
</dbReference>
<dbReference type="Gene3D" id="3.30.70.270">
    <property type="match status" value="2"/>
</dbReference>
<organism evidence="9">
    <name type="scientific">Fagus sylvatica</name>
    <name type="common">Beechnut</name>
    <dbReference type="NCBI Taxonomy" id="28930"/>
    <lineage>
        <taxon>Eukaryota</taxon>
        <taxon>Viridiplantae</taxon>
        <taxon>Streptophyta</taxon>
        <taxon>Embryophyta</taxon>
        <taxon>Tracheophyta</taxon>
        <taxon>Spermatophyta</taxon>
        <taxon>Magnoliopsida</taxon>
        <taxon>eudicotyledons</taxon>
        <taxon>Gunneridae</taxon>
        <taxon>Pentapetalae</taxon>
        <taxon>rosids</taxon>
        <taxon>fabids</taxon>
        <taxon>Fagales</taxon>
        <taxon>Fagaceae</taxon>
        <taxon>Fagus</taxon>
    </lineage>
</organism>
<dbReference type="InterPro" id="IPR002156">
    <property type="entry name" value="RNaseH_domain"/>
</dbReference>
<dbReference type="GO" id="GO:0003676">
    <property type="term" value="F:nucleic acid binding"/>
    <property type="evidence" value="ECO:0007669"/>
    <property type="project" value="InterPro"/>
</dbReference>
<evidence type="ECO:0000313" key="9">
    <source>
        <dbReference type="EMBL" id="SPC85003.1"/>
    </source>
</evidence>
<dbReference type="Pfam" id="PF13456">
    <property type="entry name" value="RVT_3"/>
    <property type="match status" value="1"/>
</dbReference>
<feature type="coiled-coil region" evidence="6">
    <location>
        <begin position="625"/>
        <end position="652"/>
    </location>
</feature>
<feature type="compositionally biased region" description="Basic and acidic residues" evidence="7">
    <location>
        <begin position="39"/>
        <end position="56"/>
    </location>
</feature>
<evidence type="ECO:0000256" key="1">
    <source>
        <dbReference type="ARBA" id="ARBA00022679"/>
    </source>
</evidence>
<dbReference type="InterPro" id="IPR000477">
    <property type="entry name" value="RT_dom"/>
</dbReference>
<feature type="compositionally biased region" description="Basic and acidic residues" evidence="7">
    <location>
        <begin position="123"/>
        <end position="138"/>
    </location>
</feature>
<dbReference type="Gene3D" id="3.10.10.10">
    <property type="entry name" value="HIV Type 1 Reverse Transcriptase, subunit A, domain 1"/>
    <property type="match status" value="1"/>
</dbReference>
<evidence type="ECO:0000256" key="6">
    <source>
        <dbReference type="SAM" id="Coils"/>
    </source>
</evidence>
<protein>
    <recommendedName>
        <fullName evidence="8">Integrase catalytic domain-containing protein</fullName>
    </recommendedName>
</protein>
<keyword evidence="4" id="KW-0255">Endonuclease</keyword>
<keyword evidence="3" id="KW-0540">Nuclease</keyword>
<keyword evidence="5" id="KW-0233">DNA recombination</keyword>
<evidence type="ECO:0000256" key="2">
    <source>
        <dbReference type="ARBA" id="ARBA00022695"/>
    </source>
</evidence>
<dbReference type="InterPro" id="IPR036397">
    <property type="entry name" value="RNaseH_sf"/>
</dbReference>
<feature type="compositionally biased region" description="Polar residues" evidence="7">
    <location>
        <begin position="354"/>
        <end position="363"/>
    </location>
</feature>
<dbReference type="Pfam" id="PF00078">
    <property type="entry name" value="RVT_1"/>
    <property type="match status" value="1"/>
</dbReference>
<dbReference type="PANTHER" id="PTHR37984:SF5">
    <property type="entry name" value="PROTEIN NYNRIN-LIKE"/>
    <property type="match status" value="1"/>
</dbReference>
<dbReference type="SUPFAM" id="SSF53098">
    <property type="entry name" value="Ribonuclease H-like"/>
    <property type="match status" value="1"/>
</dbReference>
<gene>
    <name evidence="9" type="ORF">FSB_LOCUS12885</name>
</gene>
<dbReference type="GO" id="GO:0016779">
    <property type="term" value="F:nucleotidyltransferase activity"/>
    <property type="evidence" value="ECO:0007669"/>
    <property type="project" value="UniProtKB-KW"/>
</dbReference>
<dbReference type="Gene3D" id="2.40.70.10">
    <property type="entry name" value="Acid Proteases"/>
    <property type="match status" value="1"/>
</dbReference>
<dbReference type="InterPro" id="IPR043502">
    <property type="entry name" value="DNA/RNA_pol_sf"/>
</dbReference>
<dbReference type="InterPro" id="IPR050951">
    <property type="entry name" value="Retrovirus_Pol_polyprotein"/>
</dbReference>
<reference evidence="9" key="1">
    <citation type="submission" date="2018-02" db="EMBL/GenBank/DDBJ databases">
        <authorList>
            <person name="Cohen D.B."/>
            <person name="Kent A.D."/>
        </authorList>
    </citation>
    <scope>NUCLEOTIDE SEQUENCE</scope>
</reference>
<dbReference type="PANTHER" id="PTHR37984">
    <property type="entry name" value="PROTEIN CBG26694"/>
    <property type="match status" value="1"/>
</dbReference>
<dbReference type="GO" id="GO:0015074">
    <property type="term" value="P:DNA integration"/>
    <property type="evidence" value="ECO:0007669"/>
    <property type="project" value="InterPro"/>
</dbReference>
<feature type="compositionally biased region" description="Basic and acidic residues" evidence="7">
    <location>
        <begin position="343"/>
        <end position="353"/>
    </location>
</feature>
<dbReference type="InterPro" id="IPR012337">
    <property type="entry name" value="RNaseH-like_sf"/>
</dbReference>
<evidence type="ECO:0000256" key="7">
    <source>
        <dbReference type="SAM" id="MobiDB-lite"/>
    </source>
</evidence>
<dbReference type="Pfam" id="PF03732">
    <property type="entry name" value="Retrotrans_gag"/>
    <property type="match status" value="1"/>
</dbReference>
<dbReference type="SUPFAM" id="SSF50630">
    <property type="entry name" value="Acid proteases"/>
    <property type="match status" value="1"/>
</dbReference>
<dbReference type="CDD" id="cd00303">
    <property type="entry name" value="retropepsin_like"/>
    <property type="match status" value="1"/>
</dbReference>
<dbReference type="Gene3D" id="3.30.420.10">
    <property type="entry name" value="Ribonuclease H-like superfamily/Ribonuclease H"/>
    <property type="match status" value="2"/>
</dbReference>
<evidence type="ECO:0000259" key="8">
    <source>
        <dbReference type="PROSITE" id="PS50994"/>
    </source>
</evidence>
<evidence type="ECO:0000256" key="5">
    <source>
        <dbReference type="ARBA" id="ARBA00023172"/>
    </source>
</evidence>
<dbReference type="InterPro" id="IPR043128">
    <property type="entry name" value="Rev_trsase/Diguanyl_cyclase"/>
</dbReference>
<dbReference type="EMBL" id="OIVN01000748">
    <property type="protein sequence ID" value="SPC85003.1"/>
    <property type="molecule type" value="Genomic_DNA"/>
</dbReference>
<feature type="domain" description="Integrase catalytic" evidence="8">
    <location>
        <begin position="1290"/>
        <end position="1385"/>
    </location>
</feature>
<accession>A0A2N9FCR5</accession>
<dbReference type="InterPro" id="IPR021109">
    <property type="entry name" value="Peptidase_aspartic_dom_sf"/>
</dbReference>
<name>A0A2N9FCR5_FAGSY</name>
<keyword evidence="6" id="KW-0175">Coiled coil</keyword>
<sequence>MSAGSQFRDLGSHELLSLVEINTSKKKVRAQEPCLLKPDKEEIKGEVSVHTEHSHAESTVNAQGQNPPQPPPSNPNREAPPTNLLLELIQNLQQNQSELAEAIKQLKEKDAGTKTLPQNEGGNQEKAHQDSGSHEKETTFVTMTDVANLLKQEREKNPKEPRLFVKKPPYPTELLKQPYPKKYVVPAFSRFDGRKGSALIHISKFIDSMGAYAGNGDLCLREFSKSLDDRAYTWYTTLPPESVKVWEDMVELFCGKYFQAEEKITLVNLHTTKQANGEDLLRYIHRFRDISLDCYANYEEGELVGVCIDNMLPEFRAHLENLDISRFAQLLQKARKTALSVKPHTEKPREKKSQPQVLTVSTVNNKRKKSNKRSFEEPPPLVPCTLEEMMAILTNGKFHEKIQDGTLELPQARQKVHIDPFLKHKEKGAISVVIHGSASDADMDEPVAANSAMTPAAIKTLQRNLSRAFLETTNAITFTDEDMEVQYPDHRRPLYLSATINEVQVRRALVDTGSCINLIPLSTIQAAEISQKKIQGTPMEIKGFGGVREYTKGHIQLVLKVGPIVALTRFHVVDSVEGLNGKPIRIAANSTPFDQSESHFVEAALFDEITPAGEASLAKPIGIPLPKWEEIKDALEVDLRDLLERKKKRKAEVHGGQLSPTRGPEPEEGILQPSCLTMNATDIPESVDTAEAVTADPKISAKEELEVINLSSDPNVHRPVSISASLSVEERVHLVELLKEYQDVFTWQYDEMPGIDPKRVAHSLNVEPGTRPVVQPMRTFHPEVETQITREVKKLLSAGFIKPIQHPRWLSNIVPVKKKNGQIRCCVDFRNLNKACPKDEFPLPNMDLLIDSTAGHAMFSFMDGFSGYNQILMSPKDAEKTAFCTPIGNFYYTVMPFGLKNAGATYQRTMTAMFHDMMHREIEDYVDDIVVKSKIREDHFSILKKVFERCRLYKLKMNPLKCAFGVSAGKFLGFLVHQRGIDVDLARASAIATMKPPTTHKELKSFLGKLSYIRRFIPGLAAVTSTFAPLLKKGALFHWSTECQKAFEKIIAETPTAIKSQVIADLLAQFPGEDNSSISDEVPGEINEVFLAGLADSVWTLKFDGSSTTTSAGATEYEAYLAGLAIAYEIGIKHLRVISDSNLVVCQARGEFSLKEPSLAPYRALAQKLETKFSTFEIEHAQRNENRYADALATLGSQIAFKEDCLEGFWHAALALKRQRKSCLKSMRKLVKMEGLLSDGGAISLYRRLQRLGYFWPNMSAEAAEIQSQCPTCQFHYNNEEEHIITRFDMPYKLVTDNGTPFINKDVREVLEHYRVKHRRSTPYYPQGNGQAEATNRMLLRILSKMVFDYGNDWKAHLADVLWAYRSSPKTATGFTPFSLVYGTDTISPTELVVPSPRVMQESELEVDANMCAEARMADLEGLDEARDLAKAKSQRNYQKMANVYSKALRVRIFAEGQMVLKAVEFVRRNLPSPSKFSPNWDGPYIIREAHGSGYYRLSKSDRTALADPINGKWLKHYYS</sequence>
<keyword evidence="2" id="KW-0548">Nucleotidyltransferase</keyword>
<dbReference type="GO" id="GO:0006310">
    <property type="term" value="P:DNA recombination"/>
    <property type="evidence" value="ECO:0007669"/>
    <property type="project" value="UniProtKB-KW"/>
</dbReference>
<dbReference type="SUPFAM" id="SSF56672">
    <property type="entry name" value="DNA/RNA polymerases"/>
    <property type="match status" value="1"/>
</dbReference>